<reference evidence="1 2" key="1">
    <citation type="submission" date="2018-12" db="EMBL/GenBank/DDBJ databases">
        <authorList>
            <consortium name="Pathogen Informatics"/>
        </authorList>
    </citation>
    <scope>NUCLEOTIDE SEQUENCE [LARGE SCALE GENOMIC DNA]</scope>
    <source>
        <strain evidence="1 2">NCTC11541</strain>
    </source>
</reference>
<organism evidence="1 2">
    <name type="scientific">Campylobacter upsaliensis</name>
    <dbReference type="NCBI Taxonomy" id="28080"/>
    <lineage>
        <taxon>Bacteria</taxon>
        <taxon>Pseudomonadati</taxon>
        <taxon>Campylobacterota</taxon>
        <taxon>Epsilonproteobacteria</taxon>
        <taxon>Campylobacterales</taxon>
        <taxon>Campylobacteraceae</taxon>
        <taxon>Campylobacter</taxon>
    </lineage>
</organism>
<name>A0A448KKU3_CAMUP</name>
<gene>
    <name evidence="1" type="ORF">NCTC11541_00060</name>
</gene>
<dbReference type="AlphaFoldDB" id="A0A448KKU3"/>
<proteinExistence type="predicted"/>
<protein>
    <submittedName>
        <fullName evidence="1">Uncharacterized protein</fullName>
    </submittedName>
</protein>
<evidence type="ECO:0000313" key="2">
    <source>
        <dbReference type="Proteomes" id="UP000278157"/>
    </source>
</evidence>
<dbReference type="EMBL" id="LR134372">
    <property type="protein sequence ID" value="VEG84046.1"/>
    <property type="molecule type" value="Genomic_DNA"/>
</dbReference>
<sequence>MQTKKINRLTHKDTSLSLYPLKSLKKSYAVLN</sequence>
<evidence type="ECO:0000313" key="1">
    <source>
        <dbReference type="EMBL" id="VEG84046.1"/>
    </source>
</evidence>
<accession>A0A448KKU3</accession>
<dbReference type="Proteomes" id="UP000278157">
    <property type="component" value="Chromosome"/>
</dbReference>